<evidence type="ECO:0000313" key="2">
    <source>
        <dbReference type="EMBL" id="PSH61685.1"/>
    </source>
</evidence>
<comment type="caution">
    <text evidence="2">The sequence shown here is derived from an EMBL/GenBank/DDBJ whole genome shotgun (WGS) entry which is preliminary data.</text>
</comment>
<protein>
    <submittedName>
        <fullName evidence="2">Uncharacterized protein</fullName>
    </submittedName>
</protein>
<reference evidence="3" key="1">
    <citation type="submission" date="2017-11" db="EMBL/GenBank/DDBJ databases">
        <authorList>
            <person name="Kuznetsova I."/>
            <person name="Sazanova A."/>
            <person name="Chirak E."/>
            <person name="Safronova V."/>
            <person name="Willems A."/>
        </authorList>
    </citation>
    <scope>NUCLEOTIDE SEQUENCE [LARGE SCALE GENOMIC DNA]</scope>
    <source>
        <strain evidence="3">STM 196</strain>
    </source>
</reference>
<organism evidence="2 3">
    <name type="scientific">Phyllobacterium brassicacearum</name>
    <dbReference type="NCBI Taxonomy" id="314235"/>
    <lineage>
        <taxon>Bacteria</taxon>
        <taxon>Pseudomonadati</taxon>
        <taxon>Pseudomonadota</taxon>
        <taxon>Alphaproteobacteria</taxon>
        <taxon>Hyphomicrobiales</taxon>
        <taxon>Phyllobacteriaceae</taxon>
        <taxon>Phyllobacterium</taxon>
    </lineage>
</organism>
<keyword evidence="3" id="KW-1185">Reference proteome</keyword>
<feature type="region of interest" description="Disordered" evidence="1">
    <location>
        <begin position="39"/>
        <end position="60"/>
    </location>
</feature>
<dbReference type="Proteomes" id="UP000241444">
    <property type="component" value="Unassembled WGS sequence"/>
</dbReference>
<evidence type="ECO:0000256" key="1">
    <source>
        <dbReference type="SAM" id="MobiDB-lite"/>
    </source>
</evidence>
<dbReference type="EMBL" id="PGGO01000036">
    <property type="protein sequence ID" value="PSH61685.1"/>
    <property type="molecule type" value="Genomic_DNA"/>
</dbReference>
<name>A0A2P7B5E3_9HYPH</name>
<dbReference type="AlphaFoldDB" id="A0A2P7B5E3"/>
<sequence length="60" mass="6949">MHAKDSAKKTVEPRKSIIANLGLFYVRIERSRVETDLIGPFKTRGEAEAAKNRHNKRKER</sequence>
<proteinExistence type="predicted"/>
<evidence type="ECO:0000313" key="3">
    <source>
        <dbReference type="Proteomes" id="UP000241444"/>
    </source>
</evidence>
<gene>
    <name evidence="2" type="ORF">CU102_26830</name>
</gene>
<accession>A0A2P7B5E3</accession>